<comment type="similarity">
    <text evidence="2">Belongs to the KHG/KDPG aldolase family.</text>
</comment>
<dbReference type="InterPro" id="IPR000887">
    <property type="entry name" value="Aldlse_KDPG_KHG"/>
</dbReference>
<evidence type="ECO:0000313" key="6">
    <source>
        <dbReference type="EMBL" id="GGN89530.1"/>
    </source>
</evidence>
<dbReference type="InterPro" id="IPR013785">
    <property type="entry name" value="Aldolase_TIM"/>
</dbReference>
<evidence type="ECO:0000256" key="5">
    <source>
        <dbReference type="ARBA" id="ARBA00023277"/>
    </source>
</evidence>
<dbReference type="SUPFAM" id="SSF51569">
    <property type="entry name" value="Aldolase"/>
    <property type="match status" value="1"/>
</dbReference>
<reference evidence="7" key="1">
    <citation type="journal article" date="2019" name="Int. J. Syst. Evol. Microbiol.">
        <title>The Global Catalogue of Microorganisms (GCM) 10K type strain sequencing project: providing services to taxonomists for standard genome sequencing and annotation.</title>
        <authorList>
            <consortium name="The Broad Institute Genomics Platform"/>
            <consortium name="The Broad Institute Genome Sequencing Center for Infectious Disease"/>
            <person name="Wu L."/>
            <person name="Ma J."/>
        </authorList>
    </citation>
    <scope>NUCLEOTIDE SEQUENCE [LARGE SCALE GENOMIC DNA]</scope>
    <source>
        <strain evidence="7">CGMCC 1.6960</strain>
    </source>
</reference>
<accession>A0ABQ2KPT1</accession>
<proteinExistence type="inferred from homology"/>
<keyword evidence="5" id="KW-0119">Carbohydrate metabolism</keyword>
<comment type="pathway">
    <text evidence="1">Carbohydrate acid metabolism.</text>
</comment>
<evidence type="ECO:0000313" key="7">
    <source>
        <dbReference type="Proteomes" id="UP000626982"/>
    </source>
</evidence>
<evidence type="ECO:0000256" key="3">
    <source>
        <dbReference type="ARBA" id="ARBA00011233"/>
    </source>
</evidence>
<dbReference type="CDD" id="cd00452">
    <property type="entry name" value="KDPG_aldolase"/>
    <property type="match status" value="1"/>
</dbReference>
<gene>
    <name evidence="6" type="ORF">GCM10010968_26290</name>
</gene>
<dbReference type="PANTHER" id="PTHR30246:SF1">
    <property type="entry name" value="2-DEHYDRO-3-DEOXY-6-PHOSPHOGALACTONATE ALDOLASE-RELATED"/>
    <property type="match status" value="1"/>
</dbReference>
<evidence type="ECO:0000256" key="2">
    <source>
        <dbReference type="ARBA" id="ARBA00006906"/>
    </source>
</evidence>
<keyword evidence="7" id="KW-1185">Reference proteome</keyword>
<dbReference type="RefSeq" id="WP_188718745.1">
    <property type="nucleotide sequence ID" value="NZ_BAABBD010000004.1"/>
</dbReference>
<dbReference type="Gene3D" id="3.20.20.70">
    <property type="entry name" value="Aldolase class I"/>
    <property type="match status" value="1"/>
</dbReference>
<keyword evidence="4" id="KW-0456">Lyase</keyword>
<dbReference type="Pfam" id="PF01081">
    <property type="entry name" value="Aldolase"/>
    <property type="match status" value="1"/>
</dbReference>
<name>A0ABQ2KPT1_9MICO</name>
<comment type="subunit">
    <text evidence="3">Homotrimer.</text>
</comment>
<dbReference type="EMBL" id="BMLM01000002">
    <property type="protein sequence ID" value="GGN89530.1"/>
    <property type="molecule type" value="Genomic_DNA"/>
</dbReference>
<dbReference type="Proteomes" id="UP000626982">
    <property type="component" value="Unassembled WGS sequence"/>
</dbReference>
<evidence type="ECO:0000256" key="4">
    <source>
        <dbReference type="ARBA" id="ARBA00023239"/>
    </source>
</evidence>
<comment type="caution">
    <text evidence="6">The sequence shown here is derived from an EMBL/GenBank/DDBJ whole genome shotgun (WGS) entry which is preliminary data.</text>
</comment>
<protein>
    <submittedName>
        <fullName evidence="6">Ketohydroxyglutarate aldolase</fullName>
    </submittedName>
</protein>
<evidence type="ECO:0000256" key="1">
    <source>
        <dbReference type="ARBA" id="ARBA00004761"/>
    </source>
</evidence>
<dbReference type="PANTHER" id="PTHR30246">
    <property type="entry name" value="2-KETO-3-DEOXY-6-PHOSPHOGLUCONATE ALDOLASE"/>
    <property type="match status" value="1"/>
</dbReference>
<sequence>MSDWFEEAFAGAPVMAILRGYDPERTVALARRAWSVGIDCVEVPIQDAGAEASLAAAVAAGREAGRAVGAGTVTSTARLERAIELGAAFTVAPGLDLRLVRASADAGVPHLPGVATGSDVQAALDAGLTTVKAFPASVLGTGWFQAMRGPFPEVRIVATGGMHARNAAEYLAAGADVVAVGSALDDPEQLPLLAALTGDGRAVATDRGVA</sequence>
<organism evidence="6 7">
    <name type="scientific">Agrococcus terreus</name>
    <dbReference type="NCBI Taxonomy" id="574649"/>
    <lineage>
        <taxon>Bacteria</taxon>
        <taxon>Bacillati</taxon>
        <taxon>Actinomycetota</taxon>
        <taxon>Actinomycetes</taxon>
        <taxon>Micrococcales</taxon>
        <taxon>Microbacteriaceae</taxon>
        <taxon>Agrococcus</taxon>
    </lineage>
</organism>